<proteinExistence type="predicted"/>
<dbReference type="AlphaFoldDB" id="A0A1C9W311"/>
<dbReference type="PATRIC" id="fig|1769779.3.peg.61"/>
<sequence length="296" mass="34989">MAAQTIRETTGLIRSNMAHAMRLLVAVFCLLALTSCSSIQFAYNQLDTWLRWQLDDYVDLNSGQKSQLSTSLESFHRWHRQTQLPRYAEFLDELALEASNGDLEELSLPAIEEDVNQFWDTSSNQLFQQLLPLTAELTPTQIDELEQALFEKRMESMEKWQRSPEKVRERRNKRIRKQSRRWLGSVNDRQEQLIAAFVDQVAYNPLLRDQQRQIWQARFVSLLREKPPGYQDKLLDLMHNPEQLWSDGYRRMQAERREQAMKLSRELLASTTPAQRRHLTETLQDYATDFRTLAQR</sequence>
<dbReference type="Pfam" id="PF19795">
    <property type="entry name" value="DUF6279"/>
    <property type="match status" value="1"/>
</dbReference>
<dbReference type="EMBL" id="CP014143">
    <property type="protein sequence ID" value="AOS95540.1"/>
    <property type="molecule type" value="Genomic_DNA"/>
</dbReference>
<keyword evidence="2" id="KW-1185">Reference proteome</keyword>
<name>A0A1C9W311_9GAMM</name>
<accession>A0A1C9W311</accession>
<dbReference type="Proteomes" id="UP000095672">
    <property type="component" value="Chromosome"/>
</dbReference>
<dbReference type="STRING" id="1769779.AUP74_00063"/>
<reference evidence="2" key="1">
    <citation type="submission" date="2016-01" db="EMBL/GenBank/DDBJ databases">
        <title>Complete genome sequence of Microbulbifer sp. CCB-MM1, a halophile isolated from Matang Mangrove Forest, Perak.</title>
        <authorList>
            <person name="Moh T.H."/>
            <person name="Dinesh B."/>
            <person name="Lau N.-S."/>
            <person name="Go F."/>
            <person name="Alexander Chong S.-C."/>
        </authorList>
    </citation>
    <scope>NUCLEOTIDE SEQUENCE [LARGE SCALE GENOMIC DNA]</scope>
    <source>
        <strain evidence="2">CCB-MM1</strain>
    </source>
</reference>
<dbReference type="OrthoDB" id="5767052at2"/>
<dbReference type="RefSeq" id="WP_145924268.1">
    <property type="nucleotide sequence ID" value="NZ_CP014143.1"/>
</dbReference>
<gene>
    <name evidence="1" type="ORF">AUP74_00063</name>
</gene>
<dbReference type="InterPro" id="IPR016875">
    <property type="entry name" value="UCP028200"/>
</dbReference>
<dbReference type="KEGG" id="micc:AUP74_00063"/>
<evidence type="ECO:0000313" key="2">
    <source>
        <dbReference type="Proteomes" id="UP000095672"/>
    </source>
</evidence>
<organism evidence="1 2">
    <name type="scientific">Microbulbifer aggregans</name>
    <dbReference type="NCBI Taxonomy" id="1769779"/>
    <lineage>
        <taxon>Bacteria</taxon>
        <taxon>Pseudomonadati</taxon>
        <taxon>Pseudomonadota</taxon>
        <taxon>Gammaproteobacteria</taxon>
        <taxon>Cellvibrionales</taxon>
        <taxon>Microbulbiferaceae</taxon>
        <taxon>Microbulbifer</taxon>
    </lineage>
</organism>
<protein>
    <recommendedName>
        <fullName evidence="3">Lipoprotein</fullName>
    </recommendedName>
</protein>
<evidence type="ECO:0000313" key="1">
    <source>
        <dbReference type="EMBL" id="AOS95540.1"/>
    </source>
</evidence>
<dbReference type="PIRSF" id="PIRSF028200">
    <property type="entry name" value="UCP028200"/>
    <property type="match status" value="1"/>
</dbReference>
<evidence type="ECO:0008006" key="3">
    <source>
        <dbReference type="Google" id="ProtNLM"/>
    </source>
</evidence>